<reference evidence="3" key="2">
    <citation type="submission" date="2016-06" db="EMBL/GenBank/DDBJ databases">
        <title>The genome of a short-lived fish provides insights into sex chromosome evolution and the genetic control of aging.</title>
        <authorList>
            <person name="Reichwald K."/>
            <person name="Felder M."/>
            <person name="Petzold A."/>
            <person name="Koch P."/>
            <person name="Groth M."/>
            <person name="Platzer M."/>
        </authorList>
    </citation>
    <scope>NUCLEOTIDE SEQUENCE</scope>
    <source>
        <tissue evidence="3">Brain</tissue>
    </source>
</reference>
<gene>
    <name evidence="3" type="primary">PHLDB2</name>
</gene>
<evidence type="ECO:0000256" key="2">
    <source>
        <dbReference type="SAM" id="MobiDB-lite"/>
    </source>
</evidence>
<dbReference type="EMBL" id="HAEA01010940">
    <property type="protein sequence ID" value="SBQ39420.1"/>
    <property type="molecule type" value="Transcribed_RNA"/>
</dbReference>
<feature type="non-terminal residue" evidence="3">
    <location>
        <position position="74"/>
    </location>
</feature>
<name>A0A1A8DYH5_NOTKA</name>
<evidence type="ECO:0000313" key="3">
    <source>
        <dbReference type="EMBL" id="SBQ39420.1"/>
    </source>
</evidence>
<keyword evidence="1" id="KW-0175">Coiled coil</keyword>
<feature type="coiled-coil region" evidence="1">
    <location>
        <begin position="6"/>
        <end position="33"/>
    </location>
</feature>
<feature type="compositionally biased region" description="Basic and acidic residues" evidence="2">
    <location>
        <begin position="46"/>
        <end position="56"/>
    </location>
</feature>
<feature type="non-terminal residue" evidence="3">
    <location>
        <position position="1"/>
    </location>
</feature>
<evidence type="ECO:0000256" key="1">
    <source>
        <dbReference type="SAM" id="Coils"/>
    </source>
</evidence>
<organism evidence="3">
    <name type="scientific">Nothobranchius kadleci</name>
    <name type="common">African annual killifish</name>
    <dbReference type="NCBI Taxonomy" id="1051664"/>
    <lineage>
        <taxon>Eukaryota</taxon>
        <taxon>Metazoa</taxon>
        <taxon>Chordata</taxon>
        <taxon>Craniata</taxon>
        <taxon>Vertebrata</taxon>
        <taxon>Euteleostomi</taxon>
        <taxon>Actinopterygii</taxon>
        <taxon>Neopterygii</taxon>
        <taxon>Teleostei</taxon>
        <taxon>Neoteleostei</taxon>
        <taxon>Acanthomorphata</taxon>
        <taxon>Ovalentaria</taxon>
        <taxon>Atherinomorphae</taxon>
        <taxon>Cyprinodontiformes</taxon>
        <taxon>Nothobranchiidae</taxon>
        <taxon>Nothobranchius</taxon>
    </lineage>
</organism>
<feature type="region of interest" description="Disordered" evidence="2">
    <location>
        <begin position="46"/>
        <end position="74"/>
    </location>
</feature>
<protein>
    <submittedName>
        <fullName evidence="3">Pleckstrin homology-like domain, family B, member 2</fullName>
    </submittedName>
</protein>
<sequence>NFLKERSNLESMLQREKENLATLEKKYADLTGGRTFSQREHFCLLEEKRRSEKDDGSNLSDTLPRKRAVPPPNP</sequence>
<dbReference type="AlphaFoldDB" id="A0A1A8DYH5"/>
<proteinExistence type="predicted"/>
<accession>A0A1A8DYH5</accession>
<reference evidence="3" key="1">
    <citation type="submission" date="2016-05" db="EMBL/GenBank/DDBJ databases">
        <authorList>
            <person name="Lavstsen T."/>
            <person name="Jespersen J.S."/>
        </authorList>
    </citation>
    <scope>NUCLEOTIDE SEQUENCE</scope>
    <source>
        <tissue evidence="3">Brain</tissue>
    </source>
</reference>